<comment type="caution">
    <text evidence="1">The sequence shown here is derived from an EMBL/GenBank/DDBJ whole genome shotgun (WGS) entry which is preliminary data.</text>
</comment>
<reference evidence="1" key="2">
    <citation type="journal article" date="2021" name="Genome Biol. Evol.">
        <title>Developing a high-quality reference genome for a parasitic bivalve with doubly uniparental inheritance (Bivalvia: Unionida).</title>
        <authorList>
            <person name="Smith C.H."/>
        </authorList>
    </citation>
    <scope>NUCLEOTIDE SEQUENCE</scope>
    <source>
        <strain evidence="1">CHS0354</strain>
        <tissue evidence="1">Mantle</tissue>
    </source>
</reference>
<reference evidence="1" key="1">
    <citation type="journal article" date="2021" name="Genome Biol. Evol.">
        <title>A High-Quality Reference Genome for a Parasitic Bivalve with Doubly Uniparental Inheritance (Bivalvia: Unionida).</title>
        <authorList>
            <person name="Smith C.H."/>
        </authorList>
    </citation>
    <scope>NUCLEOTIDE SEQUENCE</scope>
    <source>
        <strain evidence="1">CHS0354</strain>
    </source>
</reference>
<evidence type="ECO:0000313" key="1">
    <source>
        <dbReference type="EMBL" id="KAK3601089.1"/>
    </source>
</evidence>
<organism evidence="1 2">
    <name type="scientific">Potamilus streckersoni</name>
    <dbReference type="NCBI Taxonomy" id="2493646"/>
    <lineage>
        <taxon>Eukaryota</taxon>
        <taxon>Metazoa</taxon>
        <taxon>Spiralia</taxon>
        <taxon>Lophotrochozoa</taxon>
        <taxon>Mollusca</taxon>
        <taxon>Bivalvia</taxon>
        <taxon>Autobranchia</taxon>
        <taxon>Heteroconchia</taxon>
        <taxon>Palaeoheterodonta</taxon>
        <taxon>Unionida</taxon>
        <taxon>Unionoidea</taxon>
        <taxon>Unionidae</taxon>
        <taxon>Ambleminae</taxon>
        <taxon>Lampsilini</taxon>
        <taxon>Potamilus</taxon>
    </lineage>
</organism>
<keyword evidence="2" id="KW-1185">Reference proteome</keyword>
<sequence length="119" mass="13789">MEKRPDELHECGTKTPCLYEKRKKKFMTWDQQDIRYSIFTIKSTEVDNWCFQVLKNRRIIDLNPCSSRSCFIGSVVGPFACLEYKDLGLADKRANDGTTSMFRSSREVARIAQDLPKGQ</sequence>
<name>A0AAE0SZT8_9BIVA</name>
<evidence type="ECO:0000313" key="2">
    <source>
        <dbReference type="Proteomes" id="UP001195483"/>
    </source>
</evidence>
<dbReference type="EMBL" id="JAEAOA010001465">
    <property type="protein sequence ID" value="KAK3601089.1"/>
    <property type="molecule type" value="Genomic_DNA"/>
</dbReference>
<protein>
    <submittedName>
        <fullName evidence="1">Uncharacterized protein</fullName>
    </submittedName>
</protein>
<reference evidence="1" key="3">
    <citation type="submission" date="2023-05" db="EMBL/GenBank/DDBJ databases">
        <authorList>
            <person name="Smith C.H."/>
        </authorList>
    </citation>
    <scope>NUCLEOTIDE SEQUENCE</scope>
    <source>
        <strain evidence="1">CHS0354</strain>
        <tissue evidence="1">Mantle</tissue>
    </source>
</reference>
<proteinExistence type="predicted"/>
<accession>A0AAE0SZT8</accession>
<gene>
    <name evidence="1" type="ORF">CHS0354_024798</name>
</gene>
<dbReference type="Proteomes" id="UP001195483">
    <property type="component" value="Unassembled WGS sequence"/>
</dbReference>
<dbReference type="AlphaFoldDB" id="A0AAE0SZT8"/>